<feature type="coiled-coil region" evidence="1">
    <location>
        <begin position="1057"/>
        <end position="1091"/>
    </location>
</feature>
<evidence type="ECO:0000313" key="2">
    <source>
        <dbReference type="EMBL" id="OLO05405.1"/>
    </source>
</evidence>
<feature type="coiled-coil region" evidence="1">
    <location>
        <begin position="467"/>
        <end position="501"/>
    </location>
</feature>
<dbReference type="Proteomes" id="UP000186878">
    <property type="component" value="Unassembled WGS sequence"/>
</dbReference>
<dbReference type="PANTHER" id="PTHR43941">
    <property type="entry name" value="STRUCTURAL MAINTENANCE OF CHROMOSOMES PROTEIN 2"/>
    <property type="match status" value="1"/>
</dbReference>
<feature type="coiled-coil region" evidence="1">
    <location>
        <begin position="262"/>
        <end position="316"/>
    </location>
</feature>
<feature type="coiled-coil region" evidence="1">
    <location>
        <begin position="899"/>
        <end position="962"/>
    </location>
</feature>
<evidence type="ECO:0000256" key="1">
    <source>
        <dbReference type="SAM" id="Coils"/>
    </source>
</evidence>
<feature type="coiled-coil region" evidence="1">
    <location>
        <begin position="580"/>
        <end position="621"/>
    </location>
</feature>
<gene>
    <name evidence="2" type="ORF">BTW07_05125</name>
</gene>
<feature type="coiled-coil region" evidence="1">
    <location>
        <begin position="651"/>
        <end position="678"/>
    </location>
</feature>
<sequence length="1642" mass="183908">MSVINRIEIANLLNKHGDIASPWEAKMRHLLLDLRGQSSAISMENGFGKTTMAEALIGMLSRDRQLLTRTRRKCSPSKVNGEGRSWTHLRVEFRAQDSASQQDDMLAVAGEEVAGETFVFGMYGYSDGSGLVFYHYPGKLADVPVHHITRDGKLALYANADFQSTMRAQGVTRAHNREEWLEAVGVHISRRELAQMAAFQKEGGADKSQIFNAIKPRAGEKADQAFFYEVLAPQILSGATRGETDEEEELIEDVILNSGTRITELRHRLAEAASDQQRADEKVERLATLNEEGEGLLEARRQLTALDASLLEAERLLGGQALAPLPGLPGADGDEKGRGLAKEVADSVIGFAWVTGDTERPRVSTWLLAKLSRQSERNVRLALSERGARVDTHRRLIHLPAAAWVSARDIGHVSFDQARAWLADSHAFHDDAARYRALGVLDDGAEAFEALDGNRFREEVIADREYRRSLRLDAEQLDEEVERLEQEREQLESRQRDFIDNQSVYTQALAEGLFTEAELEAPEATREAAQSRLGEARKAHADHLGRMGELKQPAQWYDEFLLEHPDASPEELLATKGEQQEMLEAQLGDWDAQASTLERQRETTREALQARREQRQRLEGELAPLAAGRDAWQAFAAQWPEHAAVGFWSERKSALAELEQALAEVRRAQNDAKARLDRLSPLRDAAERYRHWHGEASPVHLRETLYRQSREAQDRLHQLTQQGQQLEVLEQALSAFRETSEQPPSAWLKDAKLRYPRLLRERETLAGSIEAREGYLDSLSGDPLARLASEAEAQHWLEAREIAFRPLHEVLAALEADDEQRRGWLAQSAGQLFAPVVEGEDDAREASQCLVDAGCGVPVLEANRLRATLARGELPLGAVQGVETLAVKAALDPAYLTALREETQQRLAVDRERQQALQEEIERLDPHGERFRQALQADEALTQEVELQLATLAEQRESAEAERDALEPRLGEAAMKSIDDFQRFLEEGGEPALQSAAEAAQSAAERVESLSPQREQAARELETHGELWLSAERFATAGGVERLGEIDASLSALAEELAEHDERFAEILLQIEELNARRETCRDQLRHLFADGERERLRRLAAFVAEGGPHFMRDADAREAALAEALAHASRRADFDFDRIRAFLQVRDDQGGNRTLERDIGRLKQSLKEMRERRKASAREQSELESRLARHQQALTVVDQLAVAWLEVLRQLPEGWFERATADAKARWPASGEETAHLDAAMDEWRRWALASLDGAGDTPGKNRDADVFDLEAFETCQQTLLDGLGSLNLGERARNRERQARDVTSREKALADSLESASASRLFNETERARLGTLEGVSHAALESLRGLHRQLGGQLDEHRQRVARLHASREQIEDTLVERLSSIIIDAAGNLEILKRVAKRTSDGGAYFEVKADLIADESVRELIQQLLADIDAHLAVQRRRLEQASDGSQPKGGRDDELTRQIRRRIYRGLFCDVTIRLKHDAIRPHGRLFSLNEDMSEGQREAVSLMWLVKLSEFAIERELRELPGSHKRRARASRESVILLDGLFSKLSHRRLIQDSLESLRNTRGRFQMIGLIHNPNYENDPSIFPTYLVGSVIGGQQGQGGHVIVREGQAVAPEETGRGSGEASLFGIHVTPAPVA</sequence>
<name>A0A1Q8SVB4_9GAMM</name>
<protein>
    <submittedName>
        <fullName evidence="2">Uncharacterized protein</fullName>
    </submittedName>
</protein>
<reference evidence="2 3" key="1">
    <citation type="submission" date="2016-12" db="EMBL/GenBank/DDBJ databases">
        <title>Draft genome sequences of strains Salinicola socius SMB35, Salinicola sp. MH3R3-1 and Chromohalobacter sp. SMB17 from the Verkhnekamsk potash mining region of Russia.</title>
        <authorList>
            <person name="Mavrodi D.V."/>
            <person name="Olsson B.E."/>
            <person name="Korsakova E.S."/>
            <person name="Pyankova A."/>
            <person name="Mavrodi O.V."/>
            <person name="Plotnikova E.G."/>
        </authorList>
    </citation>
    <scope>NUCLEOTIDE SEQUENCE [LARGE SCALE GENOMIC DNA]</scope>
    <source>
        <strain evidence="2 3">SMB35</strain>
    </source>
</reference>
<comment type="caution">
    <text evidence="2">The sequence shown here is derived from an EMBL/GenBank/DDBJ whole genome shotgun (WGS) entry which is preliminary data.</text>
</comment>
<dbReference type="RefSeq" id="WP_075569089.1">
    <property type="nucleotide sequence ID" value="NZ_MSDO01000004.1"/>
</dbReference>
<accession>A0A1Q8SVB4</accession>
<evidence type="ECO:0000313" key="3">
    <source>
        <dbReference type="Proteomes" id="UP000186878"/>
    </source>
</evidence>
<proteinExistence type="predicted"/>
<organism evidence="2 3">
    <name type="scientific">Salinicola socius</name>
    <dbReference type="NCBI Taxonomy" id="404433"/>
    <lineage>
        <taxon>Bacteria</taxon>
        <taxon>Pseudomonadati</taxon>
        <taxon>Pseudomonadota</taxon>
        <taxon>Gammaproteobacteria</taxon>
        <taxon>Oceanospirillales</taxon>
        <taxon>Halomonadaceae</taxon>
        <taxon>Salinicola</taxon>
    </lineage>
</organism>
<keyword evidence="1" id="KW-0175">Coiled coil</keyword>
<feature type="coiled-coil region" evidence="1">
    <location>
        <begin position="702"/>
        <end position="729"/>
    </location>
</feature>
<keyword evidence="3" id="KW-1185">Reference proteome</keyword>
<dbReference type="OrthoDB" id="9145695at2"/>
<feature type="coiled-coil region" evidence="1">
    <location>
        <begin position="1153"/>
        <end position="1187"/>
    </location>
</feature>
<dbReference type="STRING" id="404433.BTW07_05125"/>
<dbReference type="EMBL" id="MSDO01000004">
    <property type="protein sequence ID" value="OLO05405.1"/>
    <property type="molecule type" value="Genomic_DNA"/>
</dbReference>